<dbReference type="InterPro" id="IPR001650">
    <property type="entry name" value="Helicase_C-like"/>
</dbReference>
<evidence type="ECO:0000256" key="2">
    <source>
        <dbReference type="ARBA" id="ARBA00022741"/>
    </source>
</evidence>
<dbReference type="InterPro" id="IPR038718">
    <property type="entry name" value="SNF2-like_sf"/>
</dbReference>
<comment type="subcellular location">
    <subcellularLocation>
        <location evidence="1">Nucleus</location>
    </subcellularLocation>
</comment>
<keyword evidence="5" id="KW-0067">ATP-binding</keyword>
<dbReference type="GO" id="GO:0005634">
    <property type="term" value="C:nucleus"/>
    <property type="evidence" value="ECO:0007669"/>
    <property type="project" value="UniProtKB-SubCell"/>
</dbReference>
<dbReference type="FunCoup" id="A0A2K1L008">
    <property type="interactions" value="1173"/>
</dbReference>
<dbReference type="Gramene" id="Pp3c2_3510V3.2">
    <property type="protein sequence ID" value="Pp3c2_3510V3.2"/>
    <property type="gene ID" value="Pp3c2_3510"/>
</dbReference>
<reference evidence="10 12" key="2">
    <citation type="journal article" date="2018" name="Plant J.">
        <title>The Physcomitrella patens chromosome-scale assembly reveals moss genome structure and evolution.</title>
        <authorList>
            <person name="Lang D."/>
            <person name="Ullrich K.K."/>
            <person name="Murat F."/>
            <person name="Fuchs J."/>
            <person name="Jenkins J."/>
            <person name="Haas F.B."/>
            <person name="Piednoel M."/>
            <person name="Gundlach H."/>
            <person name="Van Bel M."/>
            <person name="Meyberg R."/>
            <person name="Vives C."/>
            <person name="Morata J."/>
            <person name="Symeonidi A."/>
            <person name="Hiss M."/>
            <person name="Muchero W."/>
            <person name="Kamisugi Y."/>
            <person name="Saleh O."/>
            <person name="Blanc G."/>
            <person name="Decker E.L."/>
            <person name="van Gessel N."/>
            <person name="Grimwood J."/>
            <person name="Hayes R.D."/>
            <person name="Graham S.W."/>
            <person name="Gunter L.E."/>
            <person name="McDaniel S.F."/>
            <person name="Hoernstein S.N.W."/>
            <person name="Larsson A."/>
            <person name="Li F.W."/>
            <person name="Perroud P.F."/>
            <person name="Phillips J."/>
            <person name="Ranjan P."/>
            <person name="Rokshar D.S."/>
            <person name="Rothfels C.J."/>
            <person name="Schneider L."/>
            <person name="Shu S."/>
            <person name="Stevenson D.W."/>
            <person name="Thummler F."/>
            <person name="Tillich M."/>
            <person name="Villarreal Aguilar J.C."/>
            <person name="Widiez T."/>
            <person name="Wong G.K."/>
            <person name="Wymore A."/>
            <person name="Zhang Y."/>
            <person name="Zimmer A.D."/>
            <person name="Quatrano R.S."/>
            <person name="Mayer K.F.X."/>
            <person name="Goodstein D."/>
            <person name="Casacuberta J.M."/>
            <person name="Vandepoele K."/>
            <person name="Reski R."/>
            <person name="Cuming A.C."/>
            <person name="Tuskan G.A."/>
            <person name="Maumus F."/>
            <person name="Salse J."/>
            <person name="Schmutz J."/>
            <person name="Rensing S.A."/>
        </authorList>
    </citation>
    <scope>NUCLEOTIDE SEQUENCE [LARGE SCALE GENOMIC DNA]</scope>
    <source>
        <strain evidence="11 12">cv. Gransden 2004</strain>
    </source>
</reference>
<dbReference type="InterPro" id="IPR044567">
    <property type="entry name" value="CLSY/DRD1"/>
</dbReference>
<keyword evidence="4" id="KW-0347">Helicase</keyword>
<dbReference type="EnsemblPlants" id="Pp3c2_3510V3.2">
    <property type="protein sequence ID" value="Pp3c2_3510V3.2"/>
    <property type="gene ID" value="Pp3c2_3510"/>
</dbReference>
<dbReference type="Pfam" id="PF00271">
    <property type="entry name" value="Helicase_C"/>
    <property type="match status" value="1"/>
</dbReference>
<dbReference type="SUPFAM" id="SSF52540">
    <property type="entry name" value="P-loop containing nucleoside triphosphate hydrolases"/>
    <property type="match status" value="2"/>
</dbReference>
<dbReference type="EMBL" id="ABEU02000002">
    <property type="protein sequence ID" value="PNR59365.1"/>
    <property type="molecule type" value="Genomic_DNA"/>
</dbReference>
<dbReference type="KEGG" id="ppp:112273263"/>
<dbReference type="GeneID" id="112273263"/>
<dbReference type="GO" id="GO:0004386">
    <property type="term" value="F:helicase activity"/>
    <property type="evidence" value="ECO:0007669"/>
    <property type="project" value="UniProtKB-KW"/>
</dbReference>
<dbReference type="InterPro" id="IPR000330">
    <property type="entry name" value="SNF2_N"/>
</dbReference>
<organism evidence="10">
    <name type="scientific">Physcomitrium patens</name>
    <name type="common">Spreading-leaved earth moss</name>
    <name type="synonym">Physcomitrella patens</name>
    <dbReference type="NCBI Taxonomy" id="3218"/>
    <lineage>
        <taxon>Eukaryota</taxon>
        <taxon>Viridiplantae</taxon>
        <taxon>Streptophyta</taxon>
        <taxon>Embryophyta</taxon>
        <taxon>Bryophyta</taxon>
        <taxon>Bryophytina</taxon>
        <taxon>Bryopsida</taxon>
        <taxon>Funariidae</taxon>
        <taxon>Funariales</taxon>
        <taxon>Funariaceae</taxon>
        <taxon>Physcomitrium</taxon>
    </lineage>
</organism>
<evidence type="ECO:0000256" key="7">
    <source>
        <dbReference type="SAM" id="MobiDB-lite"/>
    </source>
</evidence>
<dbReference type="OrthoDB" id="9900844at2759"/>
<keyword evidence="2" id="KW-0547">Nucleotide-binding</keyword>
<evidence type="ECO:0000256" key="6">
    <source>
        <dbReference type="ARBA" id="ARBA00023242"/>
    </source>
</evidence>
<keyword evidence="6" id="KW-0539">Nucleus</keyword>
<feature type="region of interest" description="Disordered" evidence="7">
    <location>
        <begin position="218"/>
        <end position="258"/>
    </location>
</feature>
<dbReference type="PROSITE" id="PS51192">
    <property type="entry name" value="HELICASE_ATP_BIND_1"/>
    <property type="match status" value="1"/>
</dbReference>
<dbReference type="SMART" id="SM00490">
    <property type="entry name" value="HELICc"/>
    <property type="match status" value="1"/>
</dbReference>
<feature type="region of interest" description="Disordered" evidence="7">
    <location>
        <begin position="127"/>
        <end position="148"/>
    </location>
</feature>
<dbReference type="GO" id="GO:0080188">
    <property type="term" value="P:gene silencing by siRNA-directed DNA methylation"/>
    <property type="evidence" value="ECO:0007669"/>
    <property type="project" value="InterPro"/>
</dbReference>
<feature type="domain" description="Helicase C-terminal" evidence="9">
    <location>
        <begin position="754"/>
        <end position="913"/>
    </location>
</feature>
<evidence type="ECO:0000256" key="5">
    <source>
        <dbReference type="ARBA" id="ARBA00022840"/>
    </source>
</evidence>
<dbReference type="EnsemblPlants" id="Pp3c2_3510V3.1">
    <property type="protein sequence ID" value="Pp3c2_3510V3.1"/>
    <property type="gene ID" value="Pp3c2_3510"/>
</dbReference>
<keyword evidence="3" id="KW-0378">Hydrolase</keyword>
<reference evidence="11" key="3">
    <citation type="submission" date="2020-12" db="UniProtKB">
        <authorList>
            <consortium name="EnsemblPlants"/>
        </authorList>
    </citation>
    <scope>IDENTIFICATION</scope>
</reference>
<dbReference type="InterPro" id="IPR014001">
    <property type="entry name" value="Helicase_ATP-bd"/>
</dbReference>
<evidence type="ECO:0000256" key="3">
    <source>
        <dbReference type="ARBA" id="ARBA00022801"/>
    </source>
</evidence>
<reference evidence="10 12" key="1">
    <citation type="journal article" date="2008" name="Science">
        <title>The Physcomitrella genome reveals evolutionary insights into the conquest of land by plants.</title>
        <authorList>
            <person name="Rensing S."/>
            <person name="Lang D."/>
            <person name="Zimmer A."/>
            <person name="Terry A."/>
            <person name="Salamov A."/>
            <person name="Shapiro H."/>
            <person name="Nishiyama T."/>
            <person name="Perroud P.-F."/>
            <person name="Lindquist E."/>
            <person name="Kamisugi Y."/>
            <person name="Tanahashi T."/>
            <person name="Sakakibara K."/>
            <person name="Fujita T."/>
            <person name="Oishi K."/>
            <person name="Shin-I T."/>
            <person name="Kuroki Y."/>
            <person name="Toyoda A."/>
            <person name="Suzuki Y."/>
            <person name="Hashimoto A."/>
            <person name="Yamaguchi K."/>
            <person name="Sugano A."/>
            <person name="Kohara Y."/>
            <person name="Fujiyama A."/>
            <person name="Anterola A."/>
            <person name="Aoki S."/>
            <person name="Ashton N."/>
            <person name="Barbazuk W.B."/>
            <person name="Barker E."/>
            <person name="Bennetzen J."/>
            <person name="Bezanilla M."/>
            <person name="Blankenship R."/>
            <person name="Cho S.H."/>
            <person name="Dutcher S."/>
            <person name="Estelle M."/>
            <person name="Fawcett J.A."/>
            <person name="Gundlach H."/>
            <person name="Hanada K."/>
            <person name="Heyl A."/>
            <person name="Hicks K.A."/>
            <person name="Hugh J."/>
            <person name="Lohr M."/>
            <person name="Mayer K."/>
            <person name="Melkozernov A."/>
            <person name="Murata T."/>
            <person name="Nelson D."/>
            <person name="Pils B."/>
            <person name="Prigge M."/>
            <person name="Reiss B."/>
            <person name="Renner T."/>
            <person name="Rombauts S."/>
            <person name="Rushton P."/>
            <person name="Sanderfoot A."/>
            <person name="Schween G."/>
            <person name="Shiu S.-H."/>
            <person name="Stueber K."/>
            <person name="Theodoulou F.L."/>
            <person name="Tu H."/>
            <person name="Van de Peer Y."/>
            <person name="Verrier P.J."/>
            <person name="Waters E."/>
            <person name="Wood A."/>
            <person name="Yang L."/>
            <person name="Cove D."/>
            <person name="Cuming A."/>
            <person name="Hasebe M."/>
            <person name="Lucas S."/>
            <person name="Mishler D.B."/>
            <person name="Reski R."/>
            <person name="Grigoriev I."/>
            <person name="Quatrano R.S."/>
            <person name="Boore J.L."/>
        </authorList>
    </citation>
    <scope>NUCLEOTIDE SEQUENCE [LARGE SCALE GENOMIC DNA]</scope>
    <source>
        <strain evidence="11 12">cv. Gransden 2004</strain>
    </source>
</reference>
<dbReference type="InterPro" id="IPR049730">
    <property type="entry name" value="SNF2/RAD54-like_C"/>
</dbReference>
<evidence type="ECO:0000256" key="1">
    <source>
        <dbReference type="ARBA" id="ARBA00004123"/>
    </source>
</evidence>
<feature type="region of interest" description="Disordered" evidence="7">
    <location>
        <begin position="277"/>
        <end position="297"/>
    </location>
</feature>
<dbReference type="Gene3D" id="3.40.50.300">
    <property type="entry name" value="P-loop containing nucleotide triphosphate hydrolases"/>
    <property type="match status" value="1"/>
</dbReference>
<accession>A0A2K1L008</accession>
<dbReference type="Gramene" id="Pp3c2_3510V3.1">
    <property type="protein sequence ID" value="Pp3c2_3510V3.1"/>
    <property type="gene ID" value="Pp3c2_3510"/>
</dbReference>
<evidence type="ECO:0000259" key="9">
    <source>
        <dbReference type="PROSITE" id="PS51194"/>
    </source>
</evidence>
<feature type="compositionally biased region" description="Basic and acidic residues" evidence="7">
    <location>
        <begin position="136"/>
        <end position="147"/>
    </location>
</feature>
<dbReference type="AlphaFoldDB" id="A0A2K1L008"/>
<evidence type="ECO:0000313" key="11">
    <source>
        <dbReference type="EnsemblPlants" id="Pp3c2_3510V3.1"/>
    </source>
</evidence>
<dbReference type="GO" id="GO:0016787">
    <property type="term" value="F:hydrolase activity"/>
    <property type="evidence" value="ECO:0007669"/>
    <property type="project" value="UniProtKB-KW"/>
</dbReference>
<dbReference type="Gene3D" id="3.40.50.10810">
    <property type="entry name" value="Tandem AAA-ATPase domain"/>
    <property type="match status" value="1"/>
</dbReference>
<feature type="domain" description="Helicase ATP-binding" evidence="8">
    <location>
        <begin position="422"/>
        <end position="587"/>
    </location>
</feature>
<name>A0A2K1L008_PHYPA</name>
<dbReference type="PANTHER" id="PTHR45821:SF1">
    <property type="entry name" value="ATP-DEPENDENT HELICASE FAMILY PROTEIN-RELATED"/>
    <property type="match status" value="1"/>
</dbReference>
<dbReference type="InterPro" id="IPR027417">
    <property type="entry name" value="P-loop_NTPase"/>
</dbReference>
<dbReference type="PaxDb" id="3218-PP1S7_128V6.1"/>
<gene>
    <name evidence="11" type="primary">LOC112273263</name>
    <name evidence="10" type="ORF">PHYPA_002156</name>
</gene>
<dbReference type="SMART" id="SM00487">
    <property type="entry name" value="DEXDc"/>
    <property type="match status" value="1"/>
</dbReference>
<dbReference type="PROSITE" id="PS51194">
    <property type="entry name" value="HELICASE_CTER"/>
    <property type="match status" value="1"/>
</dbReference>
<keyword evidence="12" id="KW-1185">Reference proteome</keyword>
<dbReference type="CDD" id="cd18793">
    <property type="entry name" value="SF2_C_SNF"/>
    <property type="match status" value="1"/>
</dbReference>
<evidence type="ECO:0000313" key="12">
    <source>
        <dbReference type="Proteomes" id="UP000006727"/>
    </source>
</evidence>
<evidence type="ECO:0000256" key="4">
    <source>
        <dbReference type="ARBA" id="ARBA00022806"/>
    </source>
</evidence>
<dbReference type="PANTHER" id="PTHR45821">
    <property type="entry name" value="SNF2 DOMAIN-CONTAINING PROTEIN CLASSY 2-RELATED"/>
    <property type="match status" value="1"/>
</dbReference>
<dbReference type="STRING" id="3218.A0A2K1L008"/>
<dbReference type="Proteomes" id="UP000006727">
    <property type="component" value="Chromosome 2"/>
</dbReference>
<evidence type="ECO:0000259" key="8">
    <source>
        <dbReference type="PROSITE" id="PS51192"/>
    </source>
</evidence>
<evidence type="ECO:0008006" key="13">
    <source>
        <dbReference type="Google" id="ProtNLM"/>
    </source>
</evidence>
<feature type="compositionally biased region" description="Basic and acidic residues" evidence="7">
    <location>
        <begin position="218"/>
        <end position="232"/>
    </location>
</feature>
<dbReference type="RefSeq" id="XP_024357560.1">
    <property type="nucleotide sequence ID" value="XM_024501792.2"/>
</dbReference>
<proteinExistence type="predicted"/>
<protein>
    <recommendedName>
        <fullName evidence="13">SNF2 family DNA-dependent ATPase</fullName>
    </recommendedName>
</protein>
<dbReference type="GO" id="GO:0005524">
    <property type="term" value="F:ATP binding"/>
    <property type="evidence" value="ECO:0007669"/>
    <property type="project" value="UniProtKB-KW"/>
</dbReference>
<sequence length="945" mass="106024">MVHVVVPRMSTVVVDGVGGDMEKVRGRRKKGHVLVDQIAEITGRPKRSKLASDVSRYGTETVPITDVLKVNRTTLKDAQLALEILKNAGKSYSLEKRFRSPLDGKGSGGTLADAVEIDDDDEVQITSFVPRPPLPAEKETNNDRESGKLIQENTLDEEDILGHQILLKEVDIPVVGIEDVQTAKDSPMVTSDSDDNSLMKTLNTLKSVRRAATSALKKIEGGKGASAEEKQAPARGGKGGGVKEANEEEDYLKEQVFGSPKRKESRAVVFAESYGRGPDYEVENDSDSDREVTPPSGDTLDGIWEDIAVMRTQMGKGEVNVEEVTESCEHVYEVKNDVGRACSQCGLIKVDIKDMTFMWRRPCSVRKAFVRGERLDNWNDSGDGVLEEDVRLVGMAQLEAHPSLENAMHPHQLEGFKFLSRNLVEEDSGGCMLAFAPGTGKSFLIISFIQSFMVQVPNARPMIVAPKSMLRPWMQEFKKWEVEEMLVLNLYEADDHVKMLKQWMATPSVLLVGYSQFINPSGEVGKYLTEGPGMIVMDEGHLARTEETKILKSLTRVHTRRRVLLSGTPFNNNFEEFYTTLELVRPNFMSRANAQMFPTLNTFQQIVDTKMNSKQPVLDGQLLKRSTNAGRKAFQDVIGEKFESGKYSNIAKALQQLRVLIEPFVAWHKGQILNSLPGITDLTIMLELTAQQLELVRKNKQNEVRDSLQKRAAAIYVHPILEPVADGVKRSQRDPRLKGDVDVKAGAKLRWVLDMVQQCNDAKEKLLIFSEYLYSLALIENMAVQRMKWSKGLQILRLDGSLPPQERERVQHKFNTDPEVRVLCASIKACGEGISLVGASRVILLEVLWNPSVPRQAISRAFRIGQQRKVVVYRLIAAGTYEEMNMHAAATRKEWLSRLLFDPTIPCDDPNSILWDVTKDCSDSFLAYKQSKLREGVRSIYQREF</sequence>
<evidence type="ECO:0000313" key="10">
    <source>
        <dbReference type="EMBL" id="PNR59365.1"/>
    </source>
</evidence>
<dbReference type="Pfam" id="PF00176">
    <property type="entry name" value="SNF2-rel_dom"/>
    <property type="match status" value="1"/>
</dbReference>